<dbReference type="InterPro" id="IPR025110">
    <property type="entry name" value="AMP-bd_C"/>
</dbReference>
<keyword evidence="6" id="KW-1185">Reference proteome</keyword>
<gene>
    <name evidence="5" type="ORF">Vau01_061480</name>
</gene>
<feature type="domain" description="AMP-dependent synthetase/ligase" evidence="3">
    <location>
        <begin position="47"/>
        <end position="405"/>
    </location>
</feature>
<dbReference type="InterPro" id="IPR045851">
    <property type="entry name" value="AMP-bd_C_sf"/>
</dbReference>
<dbReference type="Gene3D" id="3.40.50.12780">
    <property type="entry name" value="N-terminal domain of ligase-like"/>
    <property type="match status" value="1"/>
</dbReference>
<dbReference type="InterPro" id="IPR042099">
    <property type="entry name" value="ANL_N_sf"/>
</dbReference>
<dbReference type="InterPro" id="IPR020845">
    <property type="entry name" value="AMP-binding_CS"/>
</dbReference>
<evidence type="ECO:0000256" key="2">
    <source>
        <dbReference type="ARBA" id="ARBA00022598"/>
    </source>
</evidence>
<protein>
    <submittedName>
        <fullName evidence="5">AMP-dependent synthetase</fullName>
    </submittedName>
</protein>
<proteinExistence type="inferred from homology"/>
<evidence type="ECO:0000313" key="6">
    <source>
        <dbReference type="Proteomes" id="UP000612585"/>
    </source>
</evidence>
<dbReference type="FunFam" id="3.30.300.30:FF:000007">
    <property type="entry name" value="4-coumarate--CoA ligase 2"/>
    <property type="match status" value="1"/>
</dbReference>
<reference evidence="5" key="1">
    <citation type="submission" date="2021-01" db="EMBL/GenBank/DDBJ databases">
        <title>Whole genome shotgun sequence of Virgisporangium aurantiacum NBRC 16421.</title>
        <authorList>
            <person name="Komaki H."/>
            <person name="Tamura T."/>
        </authorList>
    </citation>
    <scope>NUCLEOTIDE SEQUENCE</scope>
    <source>
        <strain evidence="5">NBRC 16421</strain>
    </source>
</reference>
<dbReference type="Pfam" id="PF13193">
    <property type="entry name" value="AMP-binding_C"/>
    <property type="match status" value="1"/>
</dbReference>
<dbReference type="PROSITE" id="PS00455">
    <property type="entry name" value="AMP_BINDING"/>
    <property type="match status" value="1"/>
</dbReference>
<dbReference type="Gene3D" id="3.30.300.30">
    <property type="match status" value="1"/>
</dbReference>
<dbReference type="Proteomes" id="UP000612585">
    <property type="component" value="Unassembled WGS sequence"/>
</dbReference>
<evidence type="ECO:0000259" key="4">
    <source>
        <dbReference type="Pfam" id="PF13193"/>
    </source>
</evidence>
<feature type="domain" description="AMP-binding enzyme C-terminal" evidence="4">
    <location>
        <begin position="456"/>
        <end position="531"/>
    </location>
</feature>
<sequence length="545" mass="57450">MLSGNPPVSAGGTDFGGGLVIYSSRYPDVTVVDRPIHERVLGEAVGRGATPALVDTASGRTITYGELAGMVQRLAVGLAAEGVGKGDVVALHSPNTVLFPVVFYATTTAGGTVTTLSPLATAPEIAKQLVDSGAKLLVTVSPLLAAATGATAIVREQTGRGIEVLVCDEAAGHRSVLSLGRDGRVPPHDLDPATDVAVLPYSSGTTGTPKGVMLTHRNICTNLEQLTDLHRIGPGDRIIAILPFFHIYGMAVLLNNALSRGATVYVHARFDLDAFLTSLERDRITHAYIAPPVMLVLAKHPAVAKLDLSNLKRIICAAAPLDAGLQAAVADRLGVEIGQAYGMTELSPGTHIHVDGNLDEPAACVGHLFPSTKARLVDPGTGLDAAAGEPGELWISGPQVMKGYFGRPEDTDAMVDADGWLHTGDIARVDGDGNWFIVDRVKELIKYKGYQVAPAELEAVLLNHPGIADAAVIGVYDEENNEVPKAFVVPMPGGSLNADDVMSYVAEQVAPYKKIRLVEFIEAVPKAASGKILRRQLRDREHAAR</sequence>
<dbReference type="GO" id="GO:0016405">
    <property type="term" value="F:CoA-ligase activity"/>
    <property type="evidence" value="ECO:0007669"/>
    <property type="project" value="TreeGrafter"/>
</dbReference>
<dbReference type="PANTHER" id="PTHR24096:SF149">
    <property type="entry name" value="AMP-BINDING DOMAIN-CONTAINING PROTEIN-RELATED"/>
    <property type="match status" value="1"/>
</dbReference>
<dbReference type="AlphaFoldDB" id="A0A8J4E449"/>
<keyword evidence="2" id="KW-0436">Ligase</keyword>
<comment type="caution">
    <text evidence="5">The sequence shown here is derived from an EMBL/GenBank/DDBJ whole genome shotgun (WGS) entry which is preliminary data.</text>
</comment>
<organism evidence="5 6">
    <name type="scientific">Virgisporangium aurantiacum</name>
    <dbReference type="NCBI Taxonomy" id="175570"/>
    <lineage>
        <taxon>Bacteria</taxon>
        <taxon>Bacillati</taxon>
        <taxon>Actinomycetota</taxon>
        <taxon>Actinomycetes</taxon>
        <taxon>Micromonosporales</taxon>
        <taxon>Micromonosporaceae</taxon>
        <taxon>Virgisporangium</taxon>
    </lineage>
</organism>
<evidence type="ECO:0000256" key="1">
    <source>
        <dbReference type="ARBA" id="ARBA00006432"/>
    </source>
</evidence>
<dbReference type="SUPFAM" id="SSF56801">
    <property type="entry name" value="Acetyl-CoA synthetase-like"/>
    <property type="match status" value="1"/>
</dbReference>
<accession>A0A8J4E449</accession>
<name>A0A8J4E449_9ACTN</name>
<dbReference type="InterPro" id="IPR000873">
    <property type="entry name" value="AMP-dep_synth/lig_dom"/>
</dbReference>
<evidence type="ECO:0000313" key="5">
    <source>
        <dbReference type="EMBL" id="GIJ58632.1"/>
    </source>
</evidence>
<dbReference type="PANTHER" id="PTHR24096">
    <property type="entry name" value="LONG-CHAIN-FATTY-ACID--COA LIGASE"/>
    <property type="match status" value="1"/>
</dbReference>
<dbReference type="EMBL" id="BOPG01000037">
    <property type="protein sequence ID" value="GIJ58632.1"/>
    <property type="molecule type" value="Genomic_DNA"/>
</dbReference>
<evidence type="ECO:0000259" key="3">
    <source>
        <dbReference type="Pfam" id="PF00501"/>
    </source>
</evidence>
<comment type="similarity">
    <text evidence="1">Belongs to the ATP-dependent AMP-binding enzyme family.</text>
</comment>
<dbReference type="Pfam" id="PF00501">
    <property type="entry name" value="AMP-binding"/>
    <property type="match status" value="1"/>
</dbReference>